<dbReference type="AlphaFoldDB" id="A0A226EBZ8"/>
<sequence>MESQWQESAVEMALRNPIILTEILKRFPLKNCRLVCQFWNKMVVSLPNARLALNMKNGVNSTRFFEFFFKLDGQLAKRISTRCFIAPDDEEPTHWIDTFAYKLAHICDKFSDNVQILEITITYSACLQPIFQILKNCCPNLKQLEINYEANEDESDFSTEILPLPLPLKPKLTLLTVTSEAQVTPSFTRILQLVINASPNLREATLPWGFYPDLSNSKLLDSLTVEMNIVRPFKEVLAEFKPSELSNLLNQVGDQLVNLSFSCANNSGLPTMYEVDDWNDLNLTRFHFPRKMSKLQKFENNLLDVFQHQRLDIKRLPALKTLLIGNVSEESRGVDELLENIYQSKKVFVSVRNLAILAIQDPELLEGLKTAFPNLEKLELDTGCKIDFDGATGMMELDEVFNVCKGLEGLKHLNLALPQFSKPTLNVVQTLFDRADLYKRLKTLEIFIYMRIKVRGDLTEEEMELFKKLIVAMNAMDRVTIRNFYFSKESLRDLLDFMVSNKMSVDKFRMFQGGSVGISS</sequence>
<reference evidence="1 2" key="1">
    <citation type="submission" date="2015-12" db="EMBL/GenBank/DDBJ databases">
        <title>The genome of Folsomia candida.</title>
        <authorList>
            <person name="Faddeeva A."/>
            <person name="Derks M.F."/>
            <person name="Anvar Y."/>
            <person name="Smit S."/>
            <person name="Van Straalen N."/>
            <person name="Roelofs D."/>
        </authorList>
    </citation>
    <scope>NUCLEOTIDE SEQUENCE [LARGE SCALE GENOMIC DNA]</scope>
    <source>
        <strain evidence="1 2">VU population</strain>
        <tissue evidence="1">Whole body</tissue>
    </source>
</reference>
<dbReference type="Proteomes" id="UP000198287">
    <property type="component" value="Unassembled WGS sequence"/>
</dbReference>
<dbReference type="EMBL" id="LNIX01000005">
    <property type="protein sequence ID" value="OXA55152.1"/>
    <property type="molecule type" value="Genomic_DNA"/>
</dbReference>
<accession>A0A226EBZ8</accession>
<keyword evidence="2" id="KW-1185">Reference proteome</keyword>
<comment type="caution">
    <text evidence="1">The sequence shown here is derived from an EMBL/GenBank/DDBJ whole genome shotgun (WGS) entry which is preliminary data.</text>
</comment>
<name>A0A226EBZ8_FOLCA</name>
<evidence type="ECO:0000313" key="1">
    <source>
        <dbReference type="EMBL" id="OXA55152.1"/>
    </source>
</evidence>
<dbReference type="InterPro" id="IPR032675">
    <property type="entry name" value="LRR_dom_sf"/>
</dbReference>
<evidence type="ECO:0008006" key="3">
    <source>
        <dbReference type="Google" id="ProtNLM"/>
    </source>
</evidence>
<dbReference type="OrthoDB" id="2870744at2759"/>
<organism evidence="1 2">
    <name type="scientific">Folsomia candida</name>
    <name type="common">Springtail</name>
    <dbReference type="NCBI Taxonomy" id="158441"/>
    <lineage>
        <taxon>Eukaryota</taxon>
        <taxon>Metazoa</taxon>
        <taxon>Ecdysozoa</taxon>
        <taxon>Arthropoda</taxon>
        <taxon>Hexapoda</taxon>
        <taxon>Collembola</taxon>
        <taxon>Entomobryomorpha</taxon>
        <taxon>Isotomoidea</taxon>
        <taxon>Isotomidae</taxon>
        <taxon>Proisotominae</taxon>
        <taxon>Folsomia</taxon>
    </lineage>
</organism>
<proteinExistence type="predicted"/>
<dbReference type="Gene3D" id="3.80.10.10">
    <property type="entry name" value="Ribonuclease Inhibitor"/>
    <property type="match status" value="1"/>
</dbReference>
<gene>
    <name evidence="1" type="ORF">Fcan01_10500</name>
</gene>
<dbReference type="SUPFAM" id="SSF52047">
    <property type="entry name" value="RNI-like"/>
    <property type="match status" value="1"/>
</dbReference>
<evidence type="ECO:0000313" key="2">
    <source>
        <dbReference type="Proteomes" id="UP000198287"/>
    </source>
</evidence>
<protein>
    <recommendedName>
        <fullName evidence="3">F-box domain-containing protein</fullName>
    </recommendedName>
</protein>